<dbReference type="OrthoDB" id="5874059at2759"/>
<evidence type="ECO:0000256" key="1">
    <source>
        <dbReference type="ARBA" id="ARBA00004141"/>
    </source>
</evidence>
<dbReference type="EMBL" id="OV696691">
    <property type="protein sequence ID" value="CAH1267926.1"/>
    <property type="molecule type" value="Genomic_DNA"/>
</dbReference>
<evidence type="ECO:0000313" key="14">
    <source>
        <dbReference type="Proteomes" id="UP000838412"/>
    </source>
</evidence>
<dbReference type="PANTHER" id="PTHR11690">
    <property type="entry name" value="AMILORIDE-SENSITIVE SODIUM CHANNEL-RELATED"/>
    <property type="match status" value="1"/>
</dbReference>
<dbReference type="GO" id="GO:0015280">
    <property type="term" value="F:ligand-gated sodium channel activity"/>
    <property type="evidence" value="ECO:0007669"/>
    <property type="project" value="TreeGrafter"/>
</dbReference>
<evidence type="ECO:0000256" key="7">
    <source>
        <dbReference type="ARBA" id="ARBA00023065"/>
    </source>
</evidence>
<feature type="transmembrane region" description="Helical" evidence="12">
    <location>
        <begin position="33"/>
        <end position="52"/>
    </location>
</feature>
<keyword evidence="8 12" id="KW-0472">Membrane</keyword>
<proteinExistence type="inferred from homology"/>
<dbReference type="InterPro" id="IPR001873">
    <property type="entry name" value="ENaC"/>
</dbReference>
<keyword evidence="7 11" id="KW-0406">Ion transport</keyword>
<dbReference type="AlphaFoldDB" id="A0A8K0A2K1"/>
<evidence type="ECO:0000313" key="13">
    <source>
        <dbReference type="EMBL" id="CAH1267926.1"/>
    </source>
</evidence>
<sequence>MGDTQDSLDHEFANYTTCHGASRIANAKNRPHMALWTLVFLAAFGICTWQVVDRFQNYFQYRTGTEIIVELENELDFPAVTICNFNRIRASGVSINDQLYLGAAFYVPSLVDDPEALNAYLNGVDWDSFGASTALLEDYAGYTLQNGFVLDNDTLLQCYWRGRPCYAENFTHVFTTYGNCWTFNGDKNSSVKQTTPGAGNGLKLTLDILTDEYTEDPVTGYLEYGLVFQVHDQNEPPRPELVGTAVAPGSHTYASTFQTHYKNEPSPWGQCDPAKGQGHLTYYDTYTLPGCLLECRAKLVEPCGCRPMYYPGDLDYCSPLNLSSCVLPTLATFLKNNNEFDACNCTVPCEYTSYHTTVSYAGYPSPLAASYLETLFNVSSGYMSQNLVHLDLYYHELMSTTSEQFKAVTPSGLISDVGGQFGFFIGVSVITFWEFLEYLVMKFSAFFLFSRKPSNSNKKVSNKDVLKVDNAMVFENAAAEVAEKTESTELSTIQTKSNGEKAAVLEMT</sequence>
<dbReference type="Gene3D" id="2.60.470.10">
    <property type="entry name" value="Acid-sensing ion channels like domains"/>
    <property type="match status" value="1"/>
</dbReference>
<accession>A0A8K0A2K1</accession>
<evidence type="ECO:0000256" key="10">
    <source>
        <dbReference type="ARBA" id="ARBA00023303"/>
    </source>
</evidence>
<dbReference type="PRINTS" id="PR01078">
    <property type="entry name" value="AMINACHANNEL"/>
</dbReference>
<evidence type="ECO:0000256" key="2">
    <source>
        <dbReference type="ARBA" id="ARBA00022448"/>
    </source>
</evidence>
<evidence type="ECO:0000256" key="12">
    <source>
        <dbReference type="SAM" id="Phobius"/>
    </source>
</evidence>
<keyword evidence="4 11" id="KW-0812">Transmembrane</keyword>
<name>A0A8K0A2K1_BRALA</name>
<dbReference type="PANTHER" id="PTHR11690:SF286">
    <property type="entry name" value="ACID-SENSING ION CHANNEL 5"/>
    <property type="match status" value="1"/>
</dbReference>
<evidence type="ECO:0000256" key="8">
    <source>
        <dbReference type="ARBA" id="ARBA00023136"/>
    </source>
</evidence>
<evidence type="ECO:0000256" key="4">
    <source>
        <dbReference type="ARBA" id="ARBA00022692"/>
    </source>
</evidence>
<comment type="similarity">
    <text evidence="11">Belongs to the amiloride-sensitive sodium channel (TC 1.A.6) family.</text>
</comment>
<evidence type="ECO:0000256" key="6">
    <source>
        <dbReference type="ARBA" id="ARBA00023053"/>
    </source>
</evidence>
<dbReference type="GO" id="GO:0005886">
    <property type="term" value="C:plasma membrane"/>
    <property type="evidence" value="ECO:0007669"/>
    <property type="project" value="TreeGrafter"/>
</dbReference>
<keyword evidence="9 11" id="KW-0739">Sodium transport</keyword>
<dbReference type="Gene3D" id="1.10.287.770">
    <property type="entry name" value="YojJ-like"/>
    <property type="match status" value="1"/>
</dbReference>
<evidence type="ECO:0000256" key="11">
    <source>
        <dbReference type="RuleBase" id="RU000679"/>
    </source>
</evidence>
<organism evidence="13 14">
    <name type="scientific">Branchiostoma lanceolatum</name>
    <name type="common">Common lancelet</name>
    <name type="synonym">Amphioxus lanceolatum</name>
    <dbReference type="NCBI Taxonomy" id="7740"/>
    <lineage>
        <taxon>Eukaryota</taxon>
        <taxon>Metazoa</taxon>
        <taxon>Chordata</taxon>
        <taxon>Cephalochordata</taxon>
        <taxon>Leptocardii</taxon>
        <taxon>Amphioxiformes</taxon>
        <taxon>Branchiostomatidae</taxon>
        <taxon>Branchiostoma</taxon>
    </lineage>
</organism>
<keyword evidence="6" id="KW-0915">Sodium</keyword>
<gene>
    <name evidence="13" type="primary">ASIC5</name>
    <name evidence="13" type="ORF">BLAG_LOCUS21069</name>
</gene>
<keyword evidence="14" id="KW-1185">Reference proteome</keyword>
<dbReference type="Proteomes" id="UP000838412">
    <property type="component" value="Chromosome 6"/>
</dbReference>
<keyword evidence="10 11" id="KW-0407">Ion channel</keyword>
<evidence type="ECO:0000256" key="3">
    <source>
        <dbReference type="ARBA" id="ARBA00022461"/>
    </source>
</evidence>
<protein>
    <submittedName>
        <fullName evidence="13">ASIC5 protein</fullName>
    </submittedName>
</protein>
<reference evidence="13" key="1">
    <citation type="submission" date="2022-01" db="EMBL/GenBank/DDBJ databases">
        <authorList>
            <person name="Braso-Vives M."/>
        </authorList>
    </citation>
    <scope>NUCLEOTIDE SEQUENCE</scope>
</reference>
<evidence type="ECO:0000256" key="9">
    <source>
        <dbReference type="ARBA" id="ARBA00023201"/>
    </source>
</evidence>
<comment type="subcellular location">
    <subcellularLocation>
        <location evidence="1">Membrane</location>
        <topology evidence="1">Multi-pass membrane protein</topology>
    </subcellularLocation>
</comment>
<keyword evidence="5 12" id="KW-1133">Transmembrane helix</keyword>
<dbReference type="Pfam" id="PF00858">
    <property type="entry name" value="ASC"/>
    <property type="match status" value="1"/>
</dbReference>
<evidence type="ECO:0000256" key="5">
    <source>
        <dbReference type="ARBA" id="ARBA00022989"/>
    </source>
</evidence>
<keyword evidence="2 11" id="KW-0813">Transport</keyword>
<keyword evidence="3 11" id="KW-0894">Sodium channel</keyword>